<gene>
    <name evidence="2" type="ORF">SAMN04489750_0971</name>
</gene>
<protein>
    <submittedName>
        <fullName evidence="2">DNA-binding transcriptional regulator, MarR family</fullName>
    </submittedName>
</protein>
<dbReference type="PRINTS" id="PR00598">
    <property type="entry name" value="HTHMARR"/>
</dbReference>
<dbReference type="InterPro" id="IPR036390">
    <property type="entry name" value="WH_DNA-bd_sf"/>
</dbReference>
<dbReference type="EMBL" id="UESZ01000001">
    <property type="protein sequence ID" value="SSA33686.1"/>
    <property type="molecule type" value="Genomic_DNA"/>
</dbReference>
<keyword evidence="2" id="KW-0238">DNA-binding</keyword>
<dbReference type="GO" id="GO:0006950">
    <property type="term" value="P:response to stress"/>
    <property type="evidence" value="ECO:0007669"/>
    <property type="project" value="TreeGrafter"/>
</dbReference>
<dbReference type="RefSeq" id="WP_109684352.1">
    <property type="nucleotide sequence ID" value="NZ_QGDN01000001.1"/>
</dbReference>
<organism evidence="2 3">
    <name type="scientific">Branchiibius hedensis</name>
    <dbReference type="NCBI Taxonomy" id="672460"/>
    <lineage>
        <taxon>Bacteria</taxon>
        <taxon>Bacillati</taxon>
        <taxon>Actinomycetota</taxon>
        <taxon>Actinomycetes</taxon>
        <taxon>Micrococcales</taxon>
        <taxon>Dermacoccaceae</taxon>
        <taxon>Branchiibius</taxon>
    </lineage>
</organism>
<dbReference type="SUPFAM" id="SSF46785">
    <property type="entry name" value="Winged helix' DNA-binding domain"/>
    <property type="match status" value="1"/>
</dbReference>
<accession>A0A2Y8ZQL9</accession>
<feature type="domain" description="HTH marR-type" evidence="1">
    <location>
        <begin position="10"/>
        <end position="142"/>
    </location>
</feature>
<sequence>MSKSDSTRYGDSLAFLLSQLGAQSAAMFAQQIAPTGVTPRQFALLSHLAVGGPKSQQQLADLLGIHRNNMVDLVDAMEGADLVERVRDQVDRRAFEIHPTAEGMAAVAQINALVPALDAEIAGQLSVKQRHALIDTLRGLADHLGLDAAVHPSVAGRQRSKP</sequence>
<name>A0A2Y8ZQL9_9MICO</name>
<dbReference type="GO" id="GO:0003700">
    <property type="term" value="F:DNA-binding transcription factor activity"/>
    <property type="evidence" value="ECO:0007669"/>
    <property type="project" value="InterPro"/>
</dbReference>
<dbReference type="Gene3D" id="1.10.10.10">
    <property type="entry name" value="Winged helix-like DNA-binding domain superfamily/Winged helix DNA-binding domain"/>
    <property type="match status" value="1"/>
</dbReference>
<reference evidence="3" key="1">
    <citation type="submission" date="2016-10" db="EMBL/GenBank/DDBJ databases">
        <authorList>
            <person name="Varghese N."/>
            <person name="Submissions S."/>
        </authorList>
    </citation>
    <scope>NUCLEOTIDE SEQUENCE [LARGE SCALE GENOMIC DNA]</scope>
    <source>
        <strain evidence="3">DSM 22951</strain>
    </source>
</reference>
<dbReference type="PANTHER" id="PTHR33164:SF89">
    <property type="entry name" value="MARR FAMILY REGULATORY PROTEIN"/>
    <property type="match status" value="1"/>
</dbReference>
<dbReference type="InterPro" id="IPR039422">
    <property type="entry name" value="MarR/SlyA-like"/>
</dbReference>
<dbReference type="OrthoDB" id="162531at2"/>
<evidence type="ECO:0000259" key="1">
    <source>
        <dbReference type="PROSITE" id="PS50995"/>
    </source>
</evidence>
<dbReference type="SMART" id="SM00347">
    <property type="entry name" value="HTH_MARR"/>
    <property type="match status" value="1"/>
</dbReference>
<dbReference type="PROSITE" id="PS50995">
    <property type="entry name" value="HTH_MARR_2"/>
    <property type="match status" value="1"/>
</dbReference>
<dbReference type="AlphaFoldDB" id="A0A2Y8ZQL9"/>
<keyword evidence="3" id="KW-1185">Reference proteome</keyword>
<evidence type="ECO:0000313" key="3">
    <source>
        <dbReference type="Proteomes" id="UP000250028"/>
    </source>
</evidence>
<dbReference type="Pfam" id="PF12802">
    <property type="entry name" value="MarR_2"/>
    <property type="match status" value="1"/>
</dbReference>
<dbReference type="Proteomes" id="UP000250028">
    <property type="component" value="Unassembled WGS sequence"/>
</dbReference>
<dbReference type="InterPro" id="IPR036388">
    <property type="entry name" value="WH-like_DNA-bd_sf"/>
</dbReference>
<dbReference type="InterPro" id="IPR000835">
    <property type="entry name" value="HTH_MarR-typ"/>
</dbReference>
<dbReference type="PANTHER" id="PTHR33164">
    <property type="entry name" value="TRANSCRIPTIONAL REGULATOR, MARR FAMILY"/>
    <property type="match status" value="1"/>
</dbReference>
<evidence type="ECO:0000313" key="2">
    <source>
        <dbReference type="EMBL" id="SSA33686.1"/>
    </source>
</evidence>
<dbReference type="GO" id="GO:0003677">
    <property type="term" value="F:DNA binding"/>
    <property type="evidence" value="ECO:0007669"/>
    <property type="project" value="UniProtKB-KW"/>
</dbReference>
<proteinExistence type="predicted"/>